<dbReference type="Proteomes" id="UP000297280">
    <property type="component" value="Unassembled WGS sequence"/>
</dbReference>
<proteinExistence type="predicted"/>
<dbReference type="EMBL" id="PQXO01000663">
    <property type="protein sequence ID" value="TGO83324.1"/>
    <property type="molecule type" value="Genomic_DNA"/>
</dbReference>
<gene>
    <name evidence="1" type="ORF">BPOR_0664g00070</name>
</gene>
<evidence type="ECO:0000313" key="2">
    <source>
        <dbReference type="Proteomes" id="UP000297280"/>
    </source>
</evidence>
<protein>
    <submittedName>
        <fullName evidence="1">Uncharacterized protein</fullName>
    </submittedName>
</protein>
<dbReference type="AlphaFoldDB" id="A0A4Z1KIC0"/>
<reference evidence="1 2" key="1">
    <citation type="submission" date="2017-12" db="EMBL/GenBank/DDBJ databases">
        <title>Comparative genomics of Botrytis spp.</title>
        <authorList>
            <person name="Valero-Jimenez C.A."/>
            <person name="Tapia P."/>
            <person name="Veloso J."/>
            <person name="Silva-Moreno E."/>
            <person name="Staats M."/>
            <person name="Valdes J.H."/>
            <person name="Van Kan J.A.L."/>
        </authorList>
    </citation>
    <scope>NUCLEOTIDE SEQUENCE [LARGE SCALE GENOMIC DNA]</scope>
    <source>
        <strain evidence="1 2">MUCL3349</strain>
    </source>
</reference>
<accession>A0A4Z1KIC0</accession>
<evidence type="ECO:0000313" key="1">
    <source>
        <dbReference type="EMBL" id="TGO83324.1"/>
    </source>
</evidence>
<name>A0A4Z1KIC0_9HELO</name>
<comment type="caution">
    <text evidence="1">The sequence shown here is derived from an EMBL/GenBank/DDBJ whole genome shotgun (WGS) entry which is preliminary data.</text>
</comment>
<keyword evidence="2" id="KW-1185">Reference proteome</keyword>
<organism evidence="1 2">
    <name type="scientific">Botrytis porri</name>
    <dbReference type="NCBI Taxonomy" id="87229"/>
    <lineage>
        <taxon>Eukaryota</taxon>
        <taxon>Fungi</taxon>
        <taxon>Dikarya</taxon>
        <taxon>Ascomycota</taxon>
        <taxon>Pezizomycotina</taxon>
        <taxon>Leotiomycetes</taxon>
        <taxon>Helotiales</taxon>
        <taxon>Sclerotiniaceae</taxon>
        <taxon>Botrytis</taxon>
    </lineage>
</organism>
<sequence>MNGNRAPAVNRFRKGSLQEETPLMKKKMARVEELTESLYPPTMISDAKEQLLKLRKEQYGEDSKDL</sequence>